<sequence length="205" mass="23387">MVLTRGAYRASRAITRWLPNEVLTEIIRAALQADQATLCRVSKLFHDLSLPILNRAAYLPLTPGANIIVREFCAAIIHNPSREDAIRFFSLRPLFGYWPEWKSSVVPDLSDWLTKAMKSMLRLEHLVIHHYVVSAIQCTFPRLVSCDMKFERAVPDATLVSFLQRHPDLTRIRIETCRGIDIPNGTRISWLQLEHFDGPAGLIPC</sequence>
<dbReference type="EMBL" id="JARJLG010000059">
    <property type="protein sequence ID" value="KAJ7757246.1"/>
    <property type="molecule type" value="Genomic_DNA"/>
</dbReference>
<name>A0AAD7J5B0_9AGAR</name>
<organism evidence="1 2">
    <name type="scientific">Mycena maculata</name>
    <dbReference type="NCBI Taxonomy" id="230809"/>
    <lineage>
        <taxon>Eukaryota</taxon>
        <taxon>Fungi</taxon>
        <taxon>Dikarya</taxon>
        <taxon>Basidiomycota</taxon>
        <taxon>Agaricomycotina</taxon>
        <taxon>Agaricomycetes</taxon>
        <taxon>Agaricomycetidae</taxon>
        <taxon>Agaricales</taxon>
        <taxon>Marasmiineae</taxon>
        <taxon>Mycenaceae</taxon>
        <taxon>Mycena</taxon>
    </lineage>
</organism>
<reference evidence="1" key="1">
    <citation type="submission" date="2023-03" db="EMBL/GenBank/DDBJ databases">
        <title>Massive genome expansion in bonnet fungi (Mycena s.s.) driven by repeated elements and novel gene families across ecological guilds.</title>
        <authorList>
            <consortium name="Lawrence Berkeley National Laboratory"/>
            <person name="Harder C.B."/>
            <person name="Miyauchi S."/>
            <person name="Viragh M."/>
            <person name="Kuo A."/>
            <person name="Thoen E."/>
            <person name="Andreopoulos B."/>
            <person name="Lu D."/>
            <person name="Skrede I."/>
            <person name="Drula E."/>
            <person name="Henrissat B."/>
            <person name="Morin E."/>
            <person name="Kohler A."/>
            <person name="Barry K."/>
            <person name="LaButti K."/>
            <person name="Morin E."/>
            <person name="Salamov A."/>
            <person name="Lipzen A."/>
            <person name="Mereny Z."/>
            <person name="Hegedus B."/>
            <person name="Baldrian P."/>
            <person name="Stursova M."/>
            <person name="Weitz H."/>
            <person name="Taylor A."/>
            <person name="Grigoriev I.V."/>
            <person name="Nagy L.G."/>
            <person name="Martin F."/>
            <person name="Kauserud H."/>
        </authorList>
    </citation>
    <scope>NUCLEOTIDE SEQUENCE</scope>
    <source>
        <strain evidence="1">CBHHK188m</strain>
    </source>
</reference>
<keyword evidence="2" id="KW-1185">Reference proteome</keyword>
<dbReference type="Proteomes" id="UP001215280">
    <property type="component" value="Unassembled WGS sequence"/>
</dbReference>
<proteinExistence type="predicted"/>
<dbReference type="AlphaFoldDB" id="A0AAD7J5B0"/>
<accession>A0AAD7J5B0</accession>
<evidence type="ECO:0000313" key="2">
    <source>
        <dbReference type="Proteomes" id="UP001215280"/>
    </source>
</evidence>
<evidence type="ECO:0008006" key="3">
    <source>
        <dbReference type="Google" id="ProtNLM"/>
    </source>
</evidence>
<gene>
    <name evidence="1" type="ORF">DFH07DRAFT_461175</name>
</gene>
<evidence type="ECO:0000313" key="1">
    <source>
        <dbReference type="EMBL" id="KAJ7757246.1"/>
    </source>
</evidence>
<comment type="caution">
    <text evidence="1">The sequence shown here is derived from an EMBL/GenBank/DDBJ whole genome shotgun (WGS) entry which is preliminary data.</text>
</comment>
<protein>
    <recommendedName>
        <fullName evidence="3">F-box domain-containing protein</fullName>
    </recommendedName>
</protein>